<dbReference type="InterPro" id="IPR002931">
    <property type="entry name" value="Transglutaminase-like"/>
</dbReference>
<dbReference type="Pfam" id="PF01841">
    <property type="entry name" value="Transglut_core"/>
    <property type="match status" value="1"/>
</dbReference>
<proteinExistence type="predicted"/>
<sequence length="249" mass="27013">MRSEPGSSGANAGITKTAASEIAVCLAPAEFIDSDHPDVIARAAEATRNAETPADKLRALYLAVRDGVRYDPYVDFSSPEIFRASSVLRAERGYCVGKASAFAALARASGIPARVCFADVRNHLATENLTRTMGTDLFAWHGYAECFTGERWVKASPTFNRTLCDKLGVAPLDFDGSSDAVMQAFDNNDARFMEYVREHGAYFDVPVKFVQAEMKRQYPHLAQQGSLRGSMEDEAAQDAAARAAGAAQR</sequence>
<feature type="region of interest" description="Disordered" evidence="1">
    <location>
        <begin position="224"/>
        <end position="249"/>
    </location>
</feature>
<accession>A0AAX3E2D1</accession>
<gene>
    <name evidence="3" type="ORF">KQX62_08095</name>
</gene>
<evidence type="ECO:0000313" key="3">
    <source>
        <dbReference type="EMBL" id="UYO41240.1"/>
    </source>
</evidence>
<evidence type="ECO:0000256" key="1">
    <source>
        <dbReference type="SAM" id="MobiDB-lite"/>
    </source>
</evidence>
<dbReference type="PANTHER" id="PTHR33490">
    <property type="entry name" value="BLR5614 PROTEIN-RELATED"/>
    <property type="match status" value="1"/>
</dbReference>
<dbReference type="SMART" id="SM00460">
    <property type="entry name" value="TGc"/>
    <property type="match status" value="1"/>
</dbReference>
<dbReference type="Proteomes" id="UP001163166">
    <property type="component" value="Chromosome"/>
</dbReference>
<protein>
    <submittedName>
        <fullName evidence="3">Transglutaminase-like domain-containing protein</fullName>
    </submittedName>
</protein>
<dbReference type="InterPro" id="IPR038765">
    <property type="entry name" value="Papain-like_cys_pep_sf"/>
</dbReference>
<dbReference type="AlphaFoldDB" id="A0AAX3E2D1"/>
<dbReference type="PANTHER" id="PTHR33490:SF3">
    <property type="entry name" value="CONSERVED INTEGRAL MEMBRANE PROTEIN"/>
    <property type="match status" value="1"/>
</dbReference>
<feature type="compositionally biased region" description="Low complexity" evidence="1">
    <location>
        <begin position="237"/>
        <end position="249"/>
    </location>
</feature>
<dbReference type="RefSeq" id="WP_264076022.1">
    <property type="nucleotide sequence ID" value="NZ_CP076676.1"/>
</dbReference>
<organism evidence="3 4">
    <name type="scientific">Rhodopseudomonas palustris</name>
    <dbReference type="NCBI Taxonomy" id="1076"/>
    <lineage>
        <taxon>Bacteria</taxon>
        <taxon>Pseudomonadati</taxon>
        <taxon>Pseudomonadota</taxon>
        <taxon>Alphaproteobacteria</taxon>
        <taxon>Hyphomicrobiales</taxon>
        <taxon>Nitrobacteraceae</taxon>
        <taxon>Rhodopseudomonas</taxon>
    </lineage>
</organism>
<dbReference type="SUPFAM" id="SSF54001">
    <property type="entry name" value="Cysteine proteinases"/>
    <property type="match status" value="1"/>
</dbReference>
<reference evidence="3" key="1">
    <citation type="journal article" date="2022" name="Biol. Control">
        <title>In silico genomic analysis of Rhodopseudomonas palustris strains revealed potential biocontrol agents and crop yield enhancers.</title>
        <authorList>
            <person name="Surachat K."/>
            <person name="Kantachote D."/>
            <person name="Deachamag P."/>
            <person name="Wonglapsuwan M."/>
        </authorList>
    </citation>
    <scope>NUCLEOTIDE SEQUENCE</scope>
    <source>
        <strain evidence="3">TLS06</strain>
    </source>
</reference>
<dbReference type="EMBL" id="CP076676">
    <property type="protein sequence ID" value="UYO41240.1"/>
    <property type="molecule type" value="Genomic_DNA"/>
</dbReference>
<evidence type="ECO:0000313" key="4">
    <source>
        <dbReference type="Proteomes" id="UP001163166"/>
    </source>
</evidence>
<feature type="domain" description="Transglutaminase-like" evidence="2">
    <location>
        <begin position="87"/>
        <end position="159"/>
    </location>
</feature>
<evidence type="ECO:0000259" key="2">
    <source>
        <dbReference type="SMART" id="SM00460"/>
    </source>
</evidence>
<dbReference type="Gene3D" id="3.10.620.30">
    <property type="match status" value="1"/>
</dbReference>
<name>A0AAX3E2D1_RHOPL</name>